<dbReference type="KEGG" id="pnp:IJ22_34430"/>
<keyword evidence="3" id="KW-1185">Reference proteome</keyword>
<name>A0A0U2UL36_9BACL</name>
<dbReference type="RefSeq" id="WP_054818846.1">
    <property type="nucleotide sequence ID" value="NZ_BJCS01000020.1"/>
</dbReference>
<reference evidence="3" key="1">
    <citation type="submission" date="2015-12" db="EMBL/GenBank/DDBJ databases">
        <title>Complete genome sequences of two moderately thermophilic Paenibacillus species.</title>
        <authorList>
            <person name="Butler R.III."/>
            <person name="Wang J."/>
            <person name="Stark B.C."/>
            <person name="Pombert J.-F."/>
        </authorList>
    </citation>
    <scope>NUCLEOTIDE SEQUENCE [LARGE SCALE GENOMIC DNA]</scope>
    <source>
        <strain evidence="3">32O-Y</strain>
    </source>
</reference>
<evidence type="ECO:0000259" key="1">
    <source>
        <dbReference type="Pfam" id="PF22570"/>
    </source>
</evidence>
<dbReference type="Proteomes" id="UP000061660">
    <property type="component" value="Chromosome"/>
</dbReference>
<evidence type="ECO:0000313" key="2">
    <source>
        <dbReference type="EMBL" id="ALS23804.1"/>
    </source>
</evidence>
<feature type="domain" description="LiaF transmembrane" evidence="1">
    <location>
        <begin position="10"/>
        <end position="97"/>
    </location>
</feature>
<dbReference type="Pfam" id="PF22570">
    <property type="entry name" value="LiaF-TM"/>
    <property type="match status" value="1"/>
</dbReference>
<gene>
    <name evidence="2" type="ORF">IJ22_34430</name>
</gene>
<dbReference type="PATRIC" id="fig|162209.4.peg.3683"/>
<protein>
    <recommendedName>
        <fullName evidence="1">LiaF transmembrane domain-containing protein</fullName>
    </recommendedName>
</protein>
<sequence length="99" mass="10604">MKVNKHVGLALLLITFGSLILLNKMGFHFGHHLMGFLFPAAMVGLGFLGLKNGKSIIGWILIVLGGMILLGKLSGLIGILIAVGLIWYGVSMLRGKKAY</sequence>
<proteinExistence type="predicted"/>
<accession>A0A0U2UL36</accession>
<dbReference type="AlphaFoldDB" id="A0A0U2UL36"/>
<reference evidence="2 3" key="2">
    <citation type="journal article" date="2016" name="Genome Announc.">
        <title>Complete Genome Sequences of Two Interactive Moderate Thermophiles, Paenibacillus napthalenovorans 32O-Y and Paenibacillus sp. 32O-W.</title>
        <authorList>
            <person name="Butler R.R.III."/>
            <person name="Wang J."/>
            <person name="Stark B.C."/>
            <person name="Pombert J.F."/>
        </authorList>
    </citation>
    <scope>NUCLEOTIDE SEQUENCE [LARGE SCALE GENOMIC DNA]</scope>
    <source>
        <strain evidence="2 3">32O-Y</strain>
    </source>
</reference>
<dbReference type="InterPro" id="IPR054331">
    <property type="entry name" value="LiaF_TM"/>
</dbReference>
<evidence type="ECO:0000313" key="3">
    <source>
        <dbReference type="Proteomes" id="UP000061660"/>
    </source>
</evidence>
<organism evidence="2 3">
    <name type="scientific">Paenibacillus naphthalenovorans</name>
    <dbReference type="NCBI Taxonomy" id="162209"/>
    <lineage>
        <taxon>Bacteria</taxon>
        <taxon>Bacillati</taxon>
        <taxon>Bacillota</taxon>
        <taxon>Bacilli</taxon>
        <taxon>Bacillales</taxon>
        <taxon>Paenibacillaceae</taxon>
        <taxon>Paenibacillus</taxon>
    </lineage>
</organism>
<dbReference type="EMBL" id="CP013652">
    <property type="protein sequence ID" value="ALS23804.1"/>
    <property type="molecule type" value="Genomic_DNA"/>
</dbReference>
<dbReference type="STRING" id="162209.IJ22_34430"/>